<evidence type="ECO:0000313" key="2">
    <source>
        <dbReference type="Proteomes" id="UP000324222"/>
    </source>
</evidence>
<name>A0A5B7CJZ1_PORTR</name>
<organism evidence="1 2">
    <name type="scientific">Portunus trituberculatus</name>
    <name type="common">Swimming crab</name>
    <name type="synonym">Neptunus trituberculatus</name>
    <dbReference type="NCBI Taxonomy" id="210409"/>
    <lineage>
        <taxon>Eukaryota</taxon>
        <taxon>Metazoa</taxon>
        <taxon>Ecdysozoa</taxon>
        <taxon>Arthropoda</taxon>
        <taxon>Crustacea</taxon>
        <taxon>Multicrustacea</taxon>
        <taxon>Malacostraca</taxon>
        <taxon>Eumalacostraca</taxon>
        <taxon>Eucarida</taxon>
        <taxon>Decapoda</taxon>
        <taxon>Pleocyemata</taxon>
        <taxon>Brachyura</taxon>
        <taxon>Eubrachyura</taxon>
        <taxon>Portunoidea</taxon>
        <taxon>Portunidae</taxon>
        <taxon>Portuninae</taxon>
        <taxon>Portunus</taxon>
    </lineage>
</organism>
<dbReference type="Proteomes" id="UP000324222">
    <property type="component" value="Unassembled WGS sequence"/>
</dbReference>
<dbReference type="EMBL" id="VSRR010000013">
    <property type="protein sequence ID" value="MPC07953.1"/>
    <property type="molecule type" value="Genomic_DNA"/>
</dbReference>
<sequence length="131" mass="15083">MLFYSVMLDKSITVTAARLTQRGREVARWRRCLASPSLPHGPPCYTVKPSVQSLNSTWGGETKGKHRHSSDKLYKEPYNQFVMSTASSRQFIKDYSSFIWYSGLRRVPRPAFTKTTLTSDAKETLQNHFYL</sequence>
<protein>
    <submittedName>
        <fullName evidence="1">Uncharacterized protein</fullName>
    </submittedName>
</protein>
<comment type="caution">
    <text evidence="1">The sequence shown here is derived from an EMBL/GenBank/DDBJ whole genome shotgun (WGS) entry which is preliminary data.</text>
</comment>
<dbReference type="AlphaFoldDB" id="A0A5B7CJZ1"/>
<evidence type="ECO:0000313" key="1">
    <source>
        <dbReference type="EMBL" id="MPC07953.1"/>
    </source>
</evidence>
<proteinExistence type="predicted"/>
<gene>
    <name evidence="1" type="ORF">E2C01_000522</name>
</gene>
<accession>A0A5B7CJZ1</accession>
<reference evidence="1 2" key="1">
    <citation type="submission" date="2019-05" db="EMBL/GenBank/DDBJ databases">
        <title>Another draft genome of Portunus trituberculatus and its Hox gene families provides insights of decapod evolution.</title>
        <authorList>
            <person name="Jeong J.-H."/>
            <person name="Song I."/>
            <person name="Kim S."/>
            <person name="Choi T."/>
            <person name="Kim D."/>
            <person name="Ryu S."/>
            <person name="Kim W."/>
        </authorList>
    </citation>
    <scope>NUCLEOTIDE SEQUENCE [LARGE SCALE GENOMIC DNA]</scope>
    <source>
        <tissue evidence="1">Muscle</tissue>
    </source>
</reference>
<keyword evidence="2" id="KW-1185">Reference proteome</keyword>